<proteinExistence type="predicted"/>
<evidence type="ECO:0000313" key="1">
    <source>
        <dbReference type="EMBL" id="CAH9140492.1"/>
    </source>
</evidence>
<keyword evidence="2" id="KW-1185">Reference proteome</keyword>
<dbReference type="Proteomes" id="UP001152523">
    <property type="component" value="Unassembled WGS sequence"/>
</dbReference>
<accession>A0AAV0FXZ1</accession>
<gene>
    <name evidence="1" type="ORF">CEPIT_LOCUS38387</name>
</gene>
<sequence>MWCSKQAAEQIAEDRVTHQRTPTAKLQAANAATLSLLPPCPFSVLCAAVAAPAAPQHRVHFCVPSTSRLRFLSLPSAKPLHTSFRSGRSRHETGGVISCSKKIIY</sequence>
<organism evidence="1 2">
    <name type="scientific">Cuscuta epithymum</name>
    <dbReference type="NCBI Taxonomy" id="186058"/>
    <lineage>
        <taxon>Eukaryota</taxon>
        <taxon>Viridiplantae</taxon>
        <taxon>Streptophyta</taxon>
        <taxon>Embryophyta</taxon>
        <taxon>Tracheophyta</taxon>
        <taxon>Spermatophyta</taxon>
        <taxon>Magnoliopsida</taxon>
        <taxon>eudicotyledons</taxon>
        <taxon>Gunneridae</taxon>
        <taxon>Pentapetalae</taxon>
        <taxon>asterids</taxon>
        <taxon>lamiids</taxon>
        <taxon>Solanales</taxon>
        <taxon>Convolvulaceae</taxon>
        <taxon>Cuscuteae</taxon>
        <taxon>Cuscuta</taxon>
        <taxon>Cuscuta subgen. Cuscuta</taxon>
    </lineage>
</organism>
<evidence type="ECO:0000313" key="2">
    <source>
        <dbReference type="Proteomes" id="UP001152523"/>
    </source>
</evidence>
<dbReference type="AlphaFoldDB" id="A0AAV0FXZ1"/>
<comment type="caution">
    <text evidence="1">The sequence shown here is derived from an EMBL/GenBank/DDBJ whole genome shotgun (WGS) entry which is preliminary data.</text>
</comment>
<dbReference type="EMBL" id="CAMAPF010001023">
    <property type="protein sequence ID" value="CAH9140492.1"/>
    <property type="molecule type" value="Genomic_DNA"/>
</dbReference>
<reference evidence="1" key="1">
    <citation type="submission" date="2022-07" db="EMBL/GenBank/DDBJ databases">
        <authorList>
            <person name="Macas J."/>
            <person name="Novak P."/>
            <person name="Neumann P."/>
        </authorList>
    </citation>
    <scope>NUCLEOTIDE SEQUENCE</scope>
</reference>
<protein>
    <submittedName>
        <fullName evidence="1">Uncharacterized protein</fullName>
    </submittedName>
</protein>
<name>A0AAV0FXZ1_9ASTE</name>